<dbReference type="Gene3D" id="2.40.50.500">
    <property type="entry name" value="NigD-like N-terminal OB domain"/>
    <property type="match status" value="1"/>
</dbReference>
<dbReference type="Gene3D" id="2.60.40.2370">
    <property type="entry name" value="NigD-like, C-terminal beta sandwich domain"/>
    <property type="match status" value="1"/>
</dbReference>
<protein>
    <recommendedName>
        <fullName evidence="3">NigD-like C-terminal beta sandwich domain-containing protein</fullName>
    </recommendedName>
</protein>
<dbReference type="PROSITE" id="PS51257">
    <property type="entry name" value="PROKAR_LIPOPROTEIN"/>
    <property type="match status" value="1"/>
</dbReference>
<dbReference type="RefSeq" id="WP_007573378.1">
    <property type="nucleotide sequence ID" value="NZ_BPTS01000001.1"/>
</dbReference>
<dbReference type="eggNOG" id="ENOG50330NV">
    <property type="taxonomic scope" value="Bacteria"/>
</dbReference>
<gene>
    <name evidence="1" type="ORF">Premu_0864</name>
</gene>
<dbReference type="InterPro" id="IPR038179">
    <property type="entry name" value="NigD-like_N_sf"/>
</dbReference>
<dbReference type="AlphaFoldDB" id="F8N725"/>
<evidence type="ECO:0008006" key="3">
    <source>
        <dbReference type="Google" id="ProtNLM"/>
    </source>
</evidence>
<accession>F8N725</accession>
<keyword evidence="2" id="KW-1185">Reference proteome</keyword>
<evidence type="ECO:0000313" key="1">
    <source>
        <dbReference type="EMBL" id="EGN56323.1"/>
    </source>
</evidence>
<sequence>MSRTLSFIFLFPLLVACTNNVYETGDARYSYLRTDFVEGKTDHQARITSAITDDGTSLTFTQPLQVNWKLTPNSLCRTMLYYNMYANGTDSTTVEPLSAEMVYTLNPVKVPAKSTIHTDPVNFISAWKSKNGNYLNFCVGIKTSSSGDKNRGQTIGAVLDSVVERSGKPVYYIRFVHDQGSIPQYYTVDTYVSIPTKKMTTGSGVRLSLNTYSGWIVREFTW</sequence>
<evidence type="ECO:0000313" key="2">
    <source>
        <dbReference type="Proteomes" id="UP000002772"/>
    </source>
</evidence>
<proteinExistence type="predicted"/>
<dbReference type="STRING" id="688246.Premu_0864"/>
<dbReference type="EMBL" id="GL945017">
    <property type="protein sequence ID" value="EGN56323.1"/>
    <property type="molecule type" value="Genomic_DNA"/>
</dbReference>
<reference evidence="2" key="1">
    <citation type="journal article" date="2011" name="Stand. Genomic Sci.">
        <title>Non-contiguous finished genome sequence of the opportunistic oral pathogen Prevotella multisaccharivorax type strain (PPPA20).</title>
        <authorList>
            <person name="Pati A."/>
            <person name="Gronow S."/>
            <person name="Lu M."/>
            <person name="Lapidus A."/>
            <person name="Nolan M."/>
            <person name="Lucas S."/>
            <person name="Hammon N."/>
            <person name="Deshpande S."/>
            <person name="Cheng J.F."/>
            <person name="Tapia R."/>
            <person name="Han C."/>
            <person name="Goodwin L."/>
            <person name="Pitluck S."/>
            <person name="Liolios K."/>
            <person name="Pagani I."/>
            <person name="Mavromatis K."/>
            <person name="Mikhailova N."/>
            <person name="Huntemann M."/>
            <person name="Chen A."/>
            <person name="Palaniappan K."/>
            <person name="Land M."/>
            <person name="Hauser L."/>
            <person name="Detter J.C."/>
            <person name="Brambilla E.M."/>
            <person name="Rohde M."/>
            <person name="Goker M."/>
            <person name="Woyke T."/>
            <person name="Bristow J."/>
            <person name="Eisen J.A."/>
            <person name="Markowitz V."/>
            <person name="Hugenholtz P."/>
            <person name="Kyrpides N.C."/>
            <person name="Klenk H.P."/>
            <person name="Ivanova N."/>
        </authorList>
    </citation>
    <scope>NUCLEOTIDE SEQUENCE [LARGE SCALE GENOMIC DNA]</scope>
    <source>
        <strain evidence="2">DSM 17128</strain>
    </source>
</reference>
<name>F8N725_9BACT</name>
<dbReference type="InterPro" id="IPR038143">
    <property type="entry name" value="NigD-like_C_dom_sf"/>
</dbReference>
<dbReference type="Proteomes" id="UP000002772">
    <property type="component" value="Unassembled WGS sequence"/>
</dbReference>
<dbReference type="HOGENOM" id="CLU_104503_1_0_10"/>
<organism evidence="1 2">
    <name type="scientific">Hallella multisaccharivorax DSM 17128</name>
    <dbReference type="NCBI Taxonomy" id="688246"/>
    <lineage>
        <taxon>Bacteria</taxon>
        <taxon>Pseudomonadati</taxon>
        <taxon>Bacteroidota</taxon>
        <taxon>Bacteroidia</taxon>
        <taxon>Bacteroidales</taxon>
        <taxon>Prevotellaceae</taxon>
        <taxon>Hallella</taxon>
    </lineage>
</organism>